<gene>
    <name evidence="4 6" type="primary">rplO</name>
    <name evidence="6" type="ORF">COT78_02505</name>
</gene>
<reference evidence="7" key="1">
    <citation type="submission" date="2017-09" db="EMBL/GenBank/DDBJ databases">
        <title>Depth-based differentiation of microbial function through sediment-hosted aquifers and enrichment of novel symbionts in the deep terrestrial subsurface.</title>
        <authorList>
            <person name="Probst A.J."/>
            <person name="Ladd B."/>
            <person name="Jarett J.K."/>
            <person name="Geller-Mcgrath D.E."/>
            <person name="Sieber C.M.K."/>
            <person name="Emerson J.B."/>
            <person name="Anantharaman K."/>
            <person name="Thomas B.C."/>
            <person name="Malmstrom R."/>
            <person name="Stieglmeier M."/>
            <person name="Klingl A."/>
            <person name="Woyke T."/>
            <person name="Ryan C.M."/>
            <person name="Banfield J.F."/>
        </authorList>
    </citation>
    <scope>NUCLEOTIDE SEQUENCE [LARGE SCALE GENOMIC DNA]</scope>
</reference>
<comment type="similarity">
    <text evidence="1 4">Belongs to the universal ribosomal protein uL15 family.</text>
</comment>
<feature type="compositionally biased region" description="Gly residues" evidence="5">
    <location>
        <begin position="18"/>
        <end position="30"/>
    </location>
</feature>
<dbReference type="GO" id="GO:0022625">
    <property type="term" value="C:cytosolic large ribosomal subunit"/>
    <property type="evidence" value="ECO:0007669"/>
    <property type="project" value="TreeGrafter"/>
</dbReference>
<keyword evidence="4" id="KW-0699">rRNA-binding</keyword>
<keyword evidence="2 4" id="KW-0689">Ribosomal protein</keyword>
<evidence type="ECO:0000256" key="1">
    <source>
        <dbReference type="ARBA" id="ARBA00007320"/>
    </source>
</evidence>
<proteinExistence type="inferred from homology"/>
<dbReference type="PANTHER" id="PTHR12934">
    <property type="entry name" value="50S RIBOSOMAL PROTEIN L15"/>
    <property type="match status" value="1"/>
</dbReference>
<dbReference type="EMBL" id="PEZW01000018">
    <property type="protein sequence ID" value="PIS07546.1"/>
    <property type="molecule type" value="Genomic_DNA"/>
</dbReference>
<feature type="region of interest" description="Disordered" evidence="5">
    <location>
        <begin position="142"/>
        <end position="173"/>
    </location>
</feature>
<evidence type="ECO:0000256" key="3">
    <source>
        <dbReference type="ARBA" id="ARBA00023274"/>
    </source>
</evidence>
<keyword evidence="4" id="KW-0694">RNA-binding</keyword>
<feature type="compositionally biased region" description="Basic and acidic residues" evidence="5">
    <location>
        <begin position="142"/>
        <end position="158"/>
    </location>
</feature>
<dbReference type="GO" id="GO:0003735">
    <property type="term" value="F:structural constituent of ribosome"/>
    <property type="evidence" value="ECO:0007669"/>
    <property type="project" value="InterPro"/>
</dbReference>
<protein>
    <recommendedName>
        <fullName evidence="4">Large ribosomal subunit protein uL15</fullName>
    </recommendedName>
</protein>
<evidence type="ECO:0000313" key="7">
    <source>
        <dbReference type="Proteomes" id="UP000231382"/>
    </source>
</evidence>
<dbReference type="GO" id="GO:0006412">
    <property type="term" value="P:translation"/>
    <property type="evidence" value="ECO:0007669"/>
    <property type="project" value="UniProtKB-UniRule"/>
</dbReference>
<dbReference type="InterPro" id="IPR005749">
    <property type="entry name" value="Ribosomal_uL15_bac-type"/>
</dbReference>
<dbReference type="AlphaFoldDB" id="A0A2H0W635"/>
<evidence type="ECO:0000256" key="4">
    <source>
        <dbReference type="HAMAP-Rule" id="MF_01341"/>
    </source>
</evidence>
<dbReference type="InterPro" id="IPR036227">
    <property type="entry name" value="Ribosomal_uL15/eL18_sf"/>
</dbReference>
<comment type="caution">
    <text evidence="6">The sequence shown here is derived from an EMBL/GenBank/DDBJ whole genome shotgun (WGS) entry which is preliminary data.</text>
</comment>
<dbReference type="Proteomes" id="UP000231382">
    <property type="component" value="Unassembled WGS sequence"/>
</dbReference>
<feature type="region of interest" description="Disordered" evidence="5">
    <location>
        <begin position="1"/>
        <end position="50"/>
    </location>
</feature>
<dbReference type="Gene3D" id="3.100.10.10">
    <property type="match status" value="1"/>
</dbReference>
<dbReference type="InterPro" id="IPR030878">
    <property type="entry name" value="Ribosomal_uL15"/>
</dbReference>
<organism evidence="6 7">
    <name type="scientific">Candidatus Berkelbacteria bacterium CG10_big_fil_rev_8_21_14_0_10_43_13</name>
    <dbReference type="NCBI Taxonomy" id="1974514"/>
    <lineage>
        <taxon>Bacteria</taxon>
        <taxon>Candidatus Berkelbacteria</taxon>
    </lineage>
</organism>
<evidence type="ECO:0000256" key="5">
    <source>
        <dbReference type="SAM" id="MobiDB-lite"/>
    </source>
</evidence>
<keyword evidence="3 4" id="KW-0687">Ribonucleoprotein</keyword>
<accession>A0A2H0W635</accession>
<evidence type="ECO:0000313" key="6">
    <source>
        <dbReference type="EMBL" id="PIS07546.1"/>
    </source>
</evidence>
<comment type="function">
    <text evidence="4">Binds to the 23S rRNA.</text>
</comment>
<sequence>MRLVSIKGKTKKRVGRGLSSGQGKTAGRGTKGQKSRSGFNIPRKFEGGQTPLSMRLPILPGFKSHKAKADVISLDIISASFKDGELVDKKTLVEKKIVSGKKPIKILNNGTLTVSVKLGEDIKTSESVKKLFDKPAKTEKVVKADKTIKKPEATEIKPAKPAKKTPTKKPETK</sequence>
<name>A0A2H0W635_9BACT</name>
<dbReference type="PANTHER" id="PTHR12934:SF11">
    <property type="entry name" value="LARGE RIBOSOMAL SUBUNIT PROTEIN UL15M"/>
    <property type="match status" value="1"/>
</dbReference>
<dbReference type="NCBIfam" id="TIGR01071">
    <property type="entry name" value="rplO_bact"/>
    <property type="match status" value="1"/>
</dbReference>
<dbReference type="GO" id="GO:0019843">
    <property type="term" value="F:rRNA binding"/>
    <property type="evidence" value="ECO:0007669"/>
    <property type="project" value="UniProtKB-UniRule"/>
</dbReference>
<comment type="subunit">
    <text evidence="4">Part of the 50S ribosomal subunit.</text>
</comment>
<evidence type="ECO:0000256" key="2">
    <source>
        <dbReference type="ARBA" id="ARBA00022980"/>
    </source>
</evidence>
<dbReference type="SUPFAM" id="SSF52080">
    <property type="entry name" value="Ribosomal proteins L15p and L18e"/>
    <property type="match status" value="1"/>
</dbReference>
<dbReference type="HAMAP" id="MF_01341">
    <property type="entry name" value="Ribosomal_uL15"/>
    <property type="match status" value="1"/>
</dbReference>